<feature type="binding site" evidence="8">
    <location>
        <begin position="360"/>
        <end position="363"/>
    </location>
    <ligand>
        <name>GTP</name>
        <dbReference type="ChEBI" id="CHEBI:37565"/>
        <label>2</label>
    </ligand>
</feature>
<feature type="binding site" evidence="8">
    <location>
        <begin position="182"/>
        <end position="185"/>
    </location>
    <ligand>
        <name>GTP</name>
        <dbReference type="ChEBI" id="CHEBI:37565"/>
        <label>1</label>
    </ligand>
</feature>
<name>A0A1B7LZ92_9MICC</name>
<feature type="binding site" evidence="8">
    <location>
        <begin position="120"/>
        <end position="124"/>
    </location>
    <ligand>
        <name>GTP</name>
        <dbReference type="ChEBI" id="CHEBI:37565"/>
        <label>1</label>
    </ligand>
</feature>
<dbReference type="FunFam" id="3.30.300.20:FF:000004">
    <property type="entry name" value="GTPase Der"/>
    <property type="match status" value="1"/>
</dbReference>
<dbReference type="Proteomes" id="UP000078292">
    <property type="component" value="Unassembled WGS sequence"/>
</dbReference>
<comment type="subunit">
    <text evidence="8">Associates with the 50S ribosomal subunit.</text>
</comment>
<dbReference type="EMBL" id="LXEY01000018">
    <property type="protein sequence ID" value="OAV60816.1"/>
    <property type="molecule type" value="Genomic_DNA"/>
</dbReference>
<sequence length="502" mass="55796">MTEEEYIPSSADTVDEDLAQMTDEEHQARTQAYLAGLQQYELEDDDQQILEGFEEAESFAELDFVPPVVAVVGRPNVGKSTLVNRIIGRRQAVVEDVPGVTRDRVFYEAEWNGRPFTVADTGGWEYGVKGLAGKVAEQAERAVQRADAVLFVVDATVGITATDEAIVTMLRKANKPITLVANKADGQSHEADAAMLWGLGFGYPWPVSALHGRGTADLLDALLEELPEESAYKDVLTARGPRRVALVGRPNVGKSSLLNSLAGSARAVVDDTAGTTRDPVDELIELDGDIWEFIDTAGIRRRQHMASGSDYYASLRTRAALERAEVAVVLLEASQPLSEQDVRIIQIVLDTGRALVLAFNKWDLLDEDRRLDLEREVDLDLQHVSWAPRINISAKTGWHKNRLVPALETSLDSWETRIPTGKLNSFIGELVAAHPHPVRGGKQPRILFATQSSTRPPKFVLFTTGFLDPGYRRFIINRLRQYFGFEGSPIELTMRVRERRKR</sequence>
<feature type="domain" description="EngA-type G" evidence="11">
    <location>
        <begin position="67"/>
        <end position="230"/>
    </location>
</feature>
<evidence type="ECO:0000256" key="6">
    <source>
        <dbReference type="ARBA" id="ARBA00023134"/>
    </source>
</evidence>
<dbReference type="InterPro" id="IPR006073">
    <property type="entry name" value="GTP-bd"/>
</dbReference>
<keyword evidence="5 8" id="KW-0547">Nucleotide-binding</keyword>
<evidence type="ECO:0000256" key="10">
    <source>
        <dbReference type="RuleBase" id="RU004481"/>
    </source>
</evidence>
<dbReference type="InterPro" id="IPR005225">
    <property type="entry name" value="Small_GTP-bd"/>
</dbReference>
<dbReference type="Pfam" id="PF14714">
    <property type="entry name" value="KH_dom-like"/>
    <property type="match status" value="1"/>
</dbReference>
<dbReference type="Pfam" id="PF01926">
    <property type="entry name" value="MMR_HSR1"/>
    <property type="match status" value="2"/>
</dbReference>
<dbReference type="PROSITE" id="PS51712">
    <property type="entry name" value="G_ENGA"/>
    <property type="match status" value="2"/>
</dbReference>
<evidence type="ECO:0000259" key="11">
    <source>
        <dbReference type="PROSITE" id="PS51712"/>
    </source>
</evidence>
<dbReference type="SMART" id="SM00382">
    <property type="entry name" value="AAA"/>
    <property type="match status" value="2"/>
</dbReference>
<proteinExistence type="inferred from homology"/>
<dbReference type="Gene3D" id="3.40.50.300">
    <property type="entry name" value="P-loop containing nucleotide triphosphate hydrolases"/>
    <property type="match status" value="2"/>
</dbReference>
<evidence type="ECO:0000256" key="2">
    <source>
        <dbReference type="ARBA" id="ARBA00020953"/>
    </source>
</evidence>
<dbReference type="AlphaFoldDB" id="A0A1B7LZ92"/>
<dbReference type="SUPFAM" id="SSF52540">
    <property type="entry name" value="P-loop containing nucleoside triphosphate hydrolases"/>
    <property type="match status" value="2"/>
</dbReference>
<feature type="binding site" evidence="8">
    <location>
        <begin position="295"/>
        <end position="299"/>
    </location>
    <ligand>
        <name>GTP</name>
        <dbReference type="ChEBI" id="CHEBI:37565"/>
        <label>2</label>
    </ligand>
</feature>
<evidence type="ECO:0000256" key="1">
    <source>
        <dbReference type="ARBA" id="ARBA00008279"/>
    </source>
</evidence>
<dbReference type="InterPro" id="IPR031166">
    <property type="entry name" value="G_ENGA"/>
</dbReference>
<dbReference type="InterPro" id="IPR016484">
    <property type="entry name" value="GTPase_Der"/>
</dbReference>
<evidence type="ECO:0000256" key="5">
    <source>
        <dbReference type="ARBA" id="ARBA00022741"/>
    </source>
</evidence>
<dbReference type="RefSeq" id="WP_043057861.1">
    <property type="nucleotide sequence ID" value="NZ_LXEY01000018.1"/>
</dbReference>
<dbReference type="OrthoDB" id="9805918at2"/>
<evidence type="ECO:0000256" key="4">
    <source>
        <dbReference type="ARBA" id="ARBA00022737"/>
    </source>
</evidence>
<gene>
    <name evidence="8" type="primary">der</name>
    <name evidence="12" type="ORF">A6F49_09990</name>
</gene>
<evidence type="ECO:0000313" key="13">
    <source>
        <dbReference type="Proteomes" id="UP000078292"/>
    </source>
</evidence>
<accession>A0A1B7LZ92</accession>
<protein>
    <recommendedName>
        <fullName evidence="2 8">GTPase Der</fullName>
    </recommendedName>
    <alternativeName>
        <fullName evidence="7 8">GTP-binding protein EngA</fullName>
    </alternativeName>
</protein>
<dbReference type="InterPro" id="IPR027417">
    <property type="entry name" value="P-loop_NTPase"/>
</dbReference>
<dbReference type="GO" id="GO:0042254">
    <property type="term" value="P:ribosome biogenesis"/>
    <property type="evidence" value="ECO:0007669"/>
    <property type="project" value="UniProtKB-KW"/>
</dbReference>
<feature type="binding site" evidence="8">
    <location>
        <begin position="73"/>
        <end position="80"/>
    </location>
    <ligand>
        <name>GTP</name>
        <dbReference type="ChEBI" id="CHEBI:37565"/>
        <label>1</label>
    </ligand>
</feature>
<dbReference type="NCBIfam" id="TIGR00231">
    <property type="entry name" value="small_GTP"/>
    <property type="match status" value="2"/>
</dbReference>
<dbReference type="STRING" id="1837282.A6F49_09990"/>
<dbReference type="GO" id="GO:0005525">
    <property type="term" value="F:GTP binding"/>
    <property type="evidence" value="ECO:0007669"/>
    <property type="project" value="UniProtKB-UniRule"/>
</dbReference>
<dbReference type="PANTHER" id="PTHR43834">
    <property type="entry name" value="GTPASE DER"/>
    <property type="match status" value="1"/>
</dbReference>
<dbReference type="CDD" id="cd01895">
    <property type="entry name" value="EngA2"/>
    <property type="match status" value="1"/>
</dbReference>
<dbReference type="InterPro" id="IPR003593">
    <property type="entry name" value="AAA+_ATPase"/>
</dbReference>
<evidence type="ECO:0000256" key="8">
    <source>
        <dbReference type="HAMAP-Rule" id="MF_00195"/>
    </source>
</evidence>
<dbReference type="PANTHER" id="PTHR43834:SF6">
    <property type="entry name" value="GTPASE DER"/>
    <property type="match status" value="1"/>
</dbReference>
<dbReference type="Gene3D" id="3.30.300.20">
    <property type="match status" value="1"/>
</dbReference>
<comment type="function">
    <text evidence="8 10">GTPase that plays an essential role in the late steps of ribosome biogenesis.</text>
</comment>
<comment type="similarity">
    <text evidence="1 8 9 10">Belongs to the TRAFAC class TrmE-Era-EngA-EngB-Septin-like GTPase superfamily. EngA (Der) GTPase family.</text>
</comment>
<dbReference type="InterPro" id="IPR032859">
    <property type="entry name" value="KH_dom-like"/>
</dbReference>
<dbReference type="GO" id="GO:0043022">
    <property type="term" value="F:ribosome binding"/>
    <property type="evidence" value="ECO:0007669"/>
    <property type="project" value="TreeGrafter"/>
</dbReference>
<organism evidence="12 13">
    <name type="scientific">Enteractinococcus helveticum</name>
    <dbReference type="NCBI Taxonomy" id="1837282"/>
    <lineage>
        <taxon>Bacteria</taxon>
        <taxon>Bacillati</taxon>
        <taxon>Actinomycetota</taxon>
        <taxon>Actinomycetes</taxon>
        <taxon>Micrococcales</taxon>
        <taxon>Micrococcaceae</taxon>
    </lineage>
</organism>
<evidence type="ECO:0000256" key="3">
    <source>
        <dbReference type="ARBA" id="ARBA00022517"/>
    </source>
</evidence>
<evidence type="ECO:0000313" key="12">
    <source>
        <dbReference type="EMBL" id="OAV60816.1"/>
    </source>
</evidence>
<dbReference type="NCBIfam" id="NF002828">
    <property type="entry name" value="PRK03003.1"/>
    <property type="match status" value="1"/>
</dbReference>
<dbReference type="PIRSF" id="PIRSF006485">
    <property type="entry name" value="GTP-binding_EngA"/>
    <property type="match status" value="1"/>
</dbReference>
<dbReference type="HAMAP" id="MF_00195">
    <property type="entry name" value="GTPase_Der"/>
    <property type="match status" value="1"/>
</dbReference>
<keyword evidence="13" id="KW-1185">Reference proteome</keyword>
<dbReference type="NCBIfam" id="TIGR03594">
    <property type="entry name" value="GTPase_EngA"/>
    <property type="match status" value="1"/>
</dbReference>
<comment type="caution">
    <text evidence="12">The sequence shown here is derived from an EMBL/GenBank/DDBJ whole genome shotgun (WGS) entry which is preliminary data.</text>
</comment>
<dbReference type="InterPro" id="IPR015946">
    <property type="entry name" value="KH_dom-like_a/b"/>
</dbReference>
<reference evidence="12 13" key="1">
    <citation type="submission" date="2016-04" db="EMBL/GenBank/DDBJ databases">
        <title>First whole genome shotgun sequence of the bacterium Enteractinococcus sp. strain UASWS1574.</title>
        <authorList>
            <person name="Crovadore J."/>
            <person name="Chablais R."/>
            <person name="Lefort F."/>
        </authorList>
    </citation>
    <scope>NUCLEOTIDE SEQUENCE [LARGE SCALE GENOMIC DNA]</scope>
    <source>
        <strain evidence="12 13">UASWS1574</strain>
    </source>
</reference>
<feature type="binding site" evidence="8">
    <location>
        <begin position="248"/>
        <end position="255"/>
    </location>
    <ligand>
        <name>GTP</name>
        <dbReference type="ChEBI" id="CHEBI:37565"/>
        <label>2</label>
    </ligand>
</feature>
<feature type="domain" description="EngA-type G" evidence="11">
    <location>
        <begin position="242"/>
        <end position="415"/>
    </location>
</feature>
<dbReference type="PRINTS" id="PR00326">
    <property type="entry name" value="GTP1OBG"/>
</dbReference>
<keyword evidence="3 8" id="KW-0690">Ribosome biogenesis</keyword>
<keyword evidence="4 10" id="KW-0677">Repeat</keyword>
<dbReference type="CDD" id="cd01894">
    <property type="entry name" value="EngA1"/>
    <property type="match status" value="1"/>
</dbReference>
<dbReference type="FunFam" id="3.40.50.300:FF:000057">
    <property type="entry name" value="GTPase Der"/>
    <property type="match status" value="1"/>
</dbReference>
<evidence type="ECO:0000256" key="9">
    <source>
        <dbReference type="PROSITE-ProRule" id="PRU01049"/>
    </source>
</evidence>
<evidence type="ECO:0000256" key="7">
    <source>
        <dbReference type="ARBA" id="ARBA00032345"/>
    </source>
</evidence>
<keyword evidence="6 8" id="KW-0342">GTP-binding</keyword>